<dbReference type="PRINTS" id="PR00096">
    <property type="entry name" value="GATASE"/>
</dbReference>
<dbReference type="PANTHER" id="PTHR43418:SF4">
    <property type="entry name" value="MULTIFUNCTIONAL TRYPTOPHAN BIOSYNTHESIS PROTEIN"/>
    <property type="match status" value="1"/>
</dbReference>
<comment type="caution">
    <text evidence="3">The sequence shown here is derived from an EMBL/GenBank/DDBJ whole genome shotgun (WGS) entry which is preliminary data.</text>
</comment>
<dbReference type="NCBIfam" id="TIGR00566">
    <property type="entry name" value="trpG_papA"/>
    <property type="match status" value="1"/>
</dbReference>
<feature type="domain" description="Glutamine amidotransferase" evidence="2">
    <location>
        <begin position="12"/>
        <end position="196"/>
    </location>
</feature>
<dbReference type="Pfam" id="PF00117">
    <property type="entry name" value="GATase"/>
    <property type="match status" value="1"/>
</dbReference>
<gene>
    <name evidence="3" type="ORF">M947_03955</name>
</gene>
<keyword evidence="3" id="KW-0456">Lyase</keyword>
<dbReference type="CDD" id="cd01743">
    <property type="entry name" value="GATase1_Anthranilate_Synthase"/>
    <property type="match status" value="1"/>
</dbReference>
<dbReference type="PRINTS" id="PR00099">
    <property type="entry name" value="CPSGATASE"/>
</dbReference>
<dbReference type="Gene3D" id="3.40.50.880">
    <property type="match status" value="1"/>
</dbReference>
<evidence type="ECO:0000256" key="1">
    <source>
        <dbReference type="ARBA" id="ARBA00022962"/>
    </source>
</evidence>
<dbReference type="SUPFAM" id="SSF52317">
    <property type="entry name" value="Class I glutamine amidotransferase-like"/>
    <property type="match status" value="1"/>
</dbReference>
<dbReference type="FunFam" id="3.40.50.880:FF:000003">
    <property type="entry name" value="Anthranilate synthase component II"/>
    <property type="match status" value="1"/>
</dbReference>
<dbReference type="PANTHER" id="PTHR43418">
    <property type="entry name" value="MULTIFUNCTIONAL TRYPTOPHAN BIOSYNTHESIS PROTEIN-RELATED"/>
    <property type="match status" value="1"/>
</dbReference>
<dbReference type="PATRIC" id="fig|1172190.3.peg.767"/>
<dbReference type="InterPro" id="IPR006221">
    <property type="entry name" value="TrpG/PapA_dom"/>
</dbReference>
<proteinExistence type="predicted"/>
<accession>T0JQ00</accession>
<dbReference type="PRINTS" id="PR00097">
    <property type="entry name" value="ANTSNTHASEII"/>
</dbReference>
<protein>
    <submittedName>
        <fullName evidence="3">Anthranilate synthase subunit II</fullName>
        <ecNumber evidence="3">4.1.3.27</ecNumber>
    </submittedName>
</protein>
<keyword evidence="1" id="KW-0315">Glutamine amidotransferase</keyword>
<evidence type="ECO:0000313" key="4">
    <source>
        <dbReference type="Proteomes" id="UP000015520"/>
    </source>
</evidence>
<keyword evidence="4" id="KW-1185">Reference proteome</keyword>
<dbReference type="InterPro" id="IPR017926">
    <property type="entry name" value="GATASE"/>
</dbReference>
<evidence type="ECO:0000313" key="3">
    <source>
        <dbReference type="EMBL" id="EQB40186.1"/>
    </source>
</evidence>
<dbReference type="InterPro" id="IPR050472">
    <property type="entry name" value="Anth_synth/Amidotransfase"/>
</dbReference>
<dbReference type="EMBL" id="AUPZ01000004">
    <property type="protein sequence ID" value="EQB40186.1"/>
    <property type="molecule type" value="Genomic_DNA"/>
</dbReference>
<dbReference type="AlphaFoldDB" id="T0JQ00"/>
<reference evidence="3 4" key="1">
    <citation type="submission" date="2013-07" db="EMBL/GenBank/DDBJ databases">
        <title>Sulfurimonas hongkongensis AST-10 Genome Sequencing.</title>
        <authorList>
            <person name="Cai L."/>
            <person name="Zhang T."/>
        </authorList>
    </citation>
    <scope>NUCLEOTIDE SEQUENCE [LARGE SCALE GENOMIC DNA]</scope>
    <source>
        <strain evidence="3 4">AST-10</strain>
    </source>
</reference>
<dbReference type="GO" id="GO:0005829">
    <property type="term" value="C:cytosol"/>
    <property type="evidence" value="ECO:0007669"/>
    <property type="project" value="TreeGrafter"/>
</dbReference>
<organism evidence="3 4">
    <name type="scientific">Sulfurimonas hongkongensis</name>
    <dbReference type="NCBI Taxonomy" id="1172190"/>
    <lineage>
        <taxon>Bacteria</taxon>
        <taxon>Pseudomonadati</taxon>
        <taxon>Campylobacterota</taxon>
        <taxon>Epsilonproteobacteria</taxon>
        <taxon>Campylobacterales</taxon>
        <taxon>Sulfurimonadaceae</taxon>
        <taxon>Sulfurimonas</taxon>
    </lineage>
</organism>
<dbReference type="InterPro" id="IPR029062">
    <property type="entry name" value="Class_I_gatase-like"/>
</dbReference>
<dbReference type="EC" id="4.1.3.27" evidence="3"/>
<dbReference type="PROSITE" id="PS51273">
    <property type="entry name" value="GATASE_TYPE_1"/>
    <property type="match status" value="1"/>
</dbReference>
<dbReference type="STRING" id="1172190.M947_03955"/>
<name>T0JQ00_9BACT</name>
<dbReference type="GO" id="GO:0000162">
    <property type="term" value="P:L-tryptophan biosynthetic process"/>
    <property type="evidence" value="ECO:0007669"/>
    <property type="project" value="TreeGrafter"/>
</dbReference>
<dbReference type="eggNOG" id="COG0512">
    <property type="taxonomic scope" value="Bacteria"/>
</dbReference>
<sequence length="198" mass="22310">MINKRMDKKMILMIDNYDSFTYNVVEYCRELGADLKIIRNDEMSLEEIEALNPKKIIISPGPATPDEAGVTLSVIEHFKDKVPILGICLGHQSIAQAFGGNVVRAKNMMHGKTSTMKVVKECEIFKGIPKEFIATRYHSLIVDKDVLSKDIEPTAYSTDDGEIMALKIKDRAIYGVQFHPESIMSEYGHEIIGNFLKL</sequence>
<dbReference type="GO" id="GO:0004049">
    <property type="term" value="F:anthranilate synthase activity"/>
    <property type="evidence" value="ECO:0007669"/>
    <property type="project" value="UniProtKB-EC"/>
</dbReference>
<dbReference type="Proteomes" id="UP000015520">
    <property type="component" value="Unassembled WGS sequence"/>
</dbReference>
<evidence type="ECO:0000259" key="2">
    <source>
        <dbReference type="Pfam" id="PF00117"/>
    </source>
</evidence>